<dbReference type="InterPro" id="IPR000774">
    <property type="entry name" value="PPIase_FKBP_N"/>
</dbReference>
<evidence type="ECO:0000259" key="9">
    <source>
        <dbReference type="PROSITE" id="PS50059"/>
    </source>
</evidence>
<dbReference type="PANTHER" id="PTHR43811:SF19">
    <property type="entry name" value="39 KDA FK506-BINDING NUCLEAR PROTEIN"/>
    <property type="match status" value="1"/>
</dbReference>
<evidence type="ECO:0000256" key="2">
    <source>
        <dbReference type="ARBA" id="ARBA00006577"/>
    </source>
</evidence>
<evidence type="ECO:0000313" key="11">
    <source>
        <dbReference type="Proteomes" id="UP001333710"/>
    </source>
</evidence>
<keyword evidence="11" id="KW-1185">Reference proteome</keyword>
<evidence type="ECO:0000256" key="8">
    <source>
        <dbReference type="SAM" id="Coils"/>
    </source>
</evidence>
<keyword evidence="3" id="KW-0732">Signal</keyword>
<evidence type="ECO:0000256" key="5">
    <source>
        <dbReference type="ARBA" id="ARBA00023235"/>
    </source>
</evidence>
<dbReference type="GO" id="GO:0003755">
    <property type="term" value="F:peptidyl-prolyl cis-trans isomerase activity"/>
    <property type="evidence" value="ECO:0007669"/>
    <property type="project" value="UniProtKB-UniRule"/>
</dbReference>
<proteinExistence type="inferred from homology"/>
<gene>
    <name evidence="10" type="primary">fklB</name>
    <name evidence="10" type="ORF">MACH26_00970</name>
</gene>
<dbReference type="Gene3D" id="1.10.287.460">
    <property type="entry name" value="Peptidyl-prolyl cis-trans isomerase, FKBP-type, N-terminal domain"/>
    <property type="match status" value="1"/>
</dbReference>
<evidence type="ECO:0000256" key="3">
    <source>
        <dbReference type="ARBA" id="ARBA00022729"/>
    </source>
</evidence>
<accession>A0AA48KMM5</accession>
<dbReference type="InterPro" id="IPR046357">
    <property type="entry name" value="PPIase_dom_sf"/>
</dbReference>
<dbReference type="InterPro" id="IPR036944">
    <property type="entry name" value="PPIase_FKBP_N_sf"/>
</dbReference>
<dbReference type="SUPFAM" id="SSF54534">
    <property type="entry name" value="FKBP-like"/>
    <property type="match status" value="1"/>
</dbReference>
<feature type="domain" description="PPIase FKBP-type" evidence="9">
    <location>
        <begin position="131"/>
        <end position="216"/>
    </location>
</feature>
<feature type="coiled-coil region" evidence="8">
    <location>
        <begin position="62"/>
        <end position="89"/>
    </location>
</feature>
<dbReference type="Pfam" id="PF00254">
    <property type="entry name" value="FKBP_C"/>
    <property type="match status" value="1"/>
</dbReference>
<sequence length="218" mass="23882">MTIEQVNQLPEAEKQAYALGENMGKYVENQVQQYAQLGLSFSAEQVKRGFLAAIEGNALLTDEEATQLLQALQASAQQAQTEMAAAEGQKNLEAGLAYLEENKKREGVMVTESGIQYEVLTEGEGEKPAAEDTVKVHYHGTLIDGTVFDSSYDRGEPATFPLNRVIKGWTEGVQLMNVGSKYRFHIPSELAYGSRATGKITPNSTLVFDVELLSIESK</sequence>
<dbReference type="Gene3D" id="3.10.50.40">
    <property type="match status" value="1"/>
</dbReference>
<dbReference type="Pfam" id="PF01346">
    <property type="entry name" value="FKBP_N"/>
    <property type="match status" value="1"/>
</dbReference>
<evidence type="ECO:0000256" key="1">
    <source>
        <dbReference type="ARBA" id="ARBA00000971"/>
    </source>
</evidence>
<dbReference type="EC" id="5.2.1.8" evidence="7"/>
<dbReference type="GO" id="GO:0006457">
    <property type="term" value="P:protein folding"/>
    <property type="evidence" value="ECO:0007669"/>
    <property type="project" value="InterPro"/>
</dbReference>
<dbReference type="PANTHER" id="PTHR43811">
    <property type="entry name" value="FKBP-TYPE PEPTIDYL-PROLYL CIS-TRANS ISOMERASE FKPA"/>
    <property type="match status" value="1"/>
</dbReference>
<reference evidence="10" key="1">
    <citation type="submission" date="2023-01" db="EMBL/GenBank/DDBJ databases">
        <title>Complete genome sequence of Planctobacterium marinum strain Dej080120_11.</title>
        <authorList>
            <person name="Ueki S."/>
            <person name="Maruyama F."/>
        </authorList>
    </citation>
    <scope>NUCLEOTIDE SEQUENCE</scope>
    <source>
        <strain evidence="10">Dej080120_11</strain>
    </source>
</reference>
<keyword evidence="8" id="KW-0175">Coiled coil</keyword>
<comment type="catalytic activity">
    <reaction evidence="1 6 7">
        <text>[protein]-peptidylproline (omega=180) = [protein]-peptidylproline (omega=0)</text>
        <dbReference type="Rhea" id="RHEA:16237"/>
        <dbReference type="Rhea" id="RHEA-COMP:10747"/>
        <dbReference type="Rhea" id="RHEA-COMP:10748"/>
        <dbReference type="ChEBI" id="CHEBI:83833"/>
        <dbReference type="ChEBI" id="CHEBI:83834"/>
        <dbReference type="EC" id="5.2.1.8"/>
    </reaction>
</comment>
<dbReference type="KEGG" id="pmaw:MACH26_00970"/>
<evidence type="ECO:0000256" key="7">
    <source>
        <dbReference type="RuleBase" id="RU003915"/>
    </source>
</evidence>
<evidence type="ECO:0000256" key="6">
    <source>
        <dbReference type="PROSITE-ProRule" id="PRU00277"/>
    </source>
</evidence>
<protein>
    <recommendedName>
        <fullName evidence="7">Peptidyl-prolyl cis-trans isomerase</fullName>
        <ecNumber evidence="7">5.2.1.8</ecNumber>
    </recommendedName>
</protein>
<evidence type="ECO:0000313" key="10">
    <source>
        <dbReference type="EMBL" id="BDX04576.1"/>
    </source>
</evidence>
<dbReference type="PROSITE" id="PS50059">
    <property type="entry name" value="FKBP_PPIASE"/>
    <property type="match status" value="1"/>
</dbReference>
<organism evidence="10 11">
    <name type="scientific">Planctobacterium marinum</name>
    <dbReference type="NCBI Taxonomy" id="1631968"/>
    <lineage>
        <taxon>Bacteria</taxon>
        <taxon>Pseudomonadati</taxon>
        <taxon>Pseudomonadota</taxon>
        <taxon>Gammaproteobacteria</taxon>
        <taxon>Alteromonadales</taxon>
        <taxon>Alteromonadaceae</taxon>
        <taxon>Planctobacterium</taxon>
    </lineage>
</organism>
<dbReference type="AlphaFoldDB" id="A0AA48KMM5"/>
<dbReference type="EMBL" id="AP027272">
    <property type="protein sequence ID" value="BDX04576.1"/>
    <property type="molecule type" value="Genomic_DNA"/>
</dbReference>
<dbReference type="FunFam" id="3.10.50.40:FF:000045">
    <property type="entry name" value="Peptidyl-prolyl cis-trans isomerase"/>
    <property type="match status" value="1"/>
</dbReference>
<keyword evidence="5 6" id="KW-0413">Isomerase</keyword>
<keyword evidence="4 6" id="KW-0697">Rotamase</keyword>
<comment type="similarity">
    <text evidence="2 7">Belongs to the FKBP-type PPIase family.</text>
</comment>
<name>A0AA48KMM5_9ALTE</name>
<evidence type="ECO:0000256" key="4">
    <source>
        <dbReference type="ARBA" id="ARBA00023110"/>
    </source>
</evidence>
<dbReference type="Proteomes" id="UP001333710">
    <property type="component" value="Chromosome"/>
</dbReference>
<dbReference type="InterPro" id="IPR001179">
    <property type="entry name" value="PPIase_FKBP_dom"/>
</dbReference>